<feature type="region of interest" description="Disordered" evidence="9">
    <location>
        <begin position="627"/>
        <end position="766"/>
    </location>
</feature>
<dbReference type="CDD" id="cd21675">
    <property type="entry name" value="SMP_TEX2"/>
    <property type="match status" value="1"/>
</dbReference>
<evidence type="ECO:0000259" key="11">
    <source>
        <dbReference type="PROSITE" id="PS51847"/>
    </source>
</evidence>
<dbReference type="InterPro" id="IPR031468">
    <property type="entry name" value="SMP_LBD"/>
</dbReference>
<dbReference type="Proteomes" id="UP000504609">
    <property type="component" value="Unplaced"/>
</dbReference>
<proteinExistence type="predicted"/>
<feature type="signal peptide" evidence="10">
    <location>
        <begin position="1"/>
        <end position="16"/>
    </location>
</feature>
<dbReference type="RefSeq" id="XP_022955120.1">
    <property type="nucleotide sequence ID" value="XM_023099352.1"/>
</dbReference>
<keyword evidence="12" id="KW-1185">Reference proteome</keyword>
<feature type="region of interest" description="Disordered" evidence="9">
    <location>
        <begin position="319"/>
        <end position="342"/>
    </location>
</feature>
<evidence type="ECO:0000256" key="4">
    <source>
        <dbReference type="ARBA" id="ARBA00022824"/>
    </source>
</evidence>
<keyword evidence="7" id="KW-0446">Lipid-binding</keyword>
<protein>
    <submittedName>
        <fullName evidence="13">Testis-expressed protein 2-like</fullName>
    </submittedName>
</protein>
<feature type="compositionally biased region" description="Basic and acidic residues" evidence="9">
    <location>
        <begin position="741"/>
        <end position="766"/>
    </location>
</feature>
<dbReference type="GO" id="GO:0005789">
    <property type="term" value="C:endoplasmic reticulum membrane"/>
    <property type="evidence" value="ECO:0007669"/>
    <property type="project" value="UniProtKB-SubCell"/>
</dbReference>
<keyword evidence="4" id="KW-0256">Endoplasmic reticulum</keyword>
<reference evidence="13" key="1">
    <citation type="submission" date="2025-08" db="UniProtKB">
        <authorList>
            <consortium name="RefSeq"/>
        </authorList>
    </citation>
    <scope>IDENTIFICATION</scope>
    <source>
        <tissue evidence="13">Young leaves</tissue>
    </source>
</reference>
<dbReference type="AlphaFoldDB" id="A0A6J1GUA5"/>
<feature type="compositionally biased region" description="Basic and acidic residues" evidence="9">
    <location>
        <begin position="652"/>
        <end position="661"/>
    </location>
</feature>
<dbReference type="GeneID" id="111457182"/>
<feature type="compositionally biased region" description="Polar residues" evidence="9">
    <location>
        <begin position="707"/>
        <end position="720"/>
    </location>
</feature>
<dbReference type="InterPro" id="IPR057080">
    <property type="entry name" value="PH_SMPa"/>
</dbReference>
<feature type="compositionally biased region" description="Basic and acidic residues" evidence="9">
    <location>
        <begin position="695"/>
        <end position="704"/>
    </location>
</feature>
<dbReference type="PANTHER" id="PTHR13466">
    <property type="entry name" value="TEX2 PROTEIN-RELATED"/>
    <property type="match status" value="1"/>
</dbReference>
<evidence type="ECO:0000256" key="3">
    <source>
        <dbReference type="ARBA" id="ARBA00022692"/>
    </source>
</evidence>
<keyword evidence="10" id="KW-0732">Signal</keyword>
<dbReference type="GO" id="GO:0006869">
    <property type="term" value="P:lipid transport"/>
    <property type="evidence" value="ECO:0007669"/>
    <property type="project" value="UniProtKB-KW"/>
</dbReference>
<feature type="compositionally biased region" description="Polar residues" evidence="9">
    <location>
        <begin position="662"/>
        <end position="681"/>
    </location>
</feature>
<keyword evidence="5" id="KW-1133">Transmembrane helix</keyword>
<evidence type="ECO:0000313" key="13">
    <source>
        <dbReference type="RefSeq" id="XP_022955120.1"/>
    </source>
</evidence>
<sequence>MAALLILTFAFGFVFGVVATVAAEAYGAFVILNKLSKRSQKDLAKVNAKLAQSKPDLHQSLDYLSHKQGSVWILESSVVEDFKEKASKEQKKRKDFWEVTPSKKYARIKDHSLTILEPDGKEKTIRLKGCTIEAVSASALPSRKWVKRFPLKLENRTSVIYNESKTIFIFLETSWEKEAWCKALRLASCVDKERLRGFAKLQKEFHSYISSLNTGYPSFMKPSAGYYVEAIDKDIKPNASSSKVRLFFKKLTKKTSKAGLDYKVNSSSCSSSSSSSLREEKKFSERFHPSPDFISSSAGLGKGIPKVSSAKSLSEEVMAAPSTLTNSGSQGQASVVSDPDPDDRLWTDDGTLCWNLFMSRFFFDATSNERVMKSLHDRVQRLLSKMRTPSYIGEVICTKVHPGSLPPNINAIRVLPFELNEVWALEVDFEYSGGFCLDIETRIEVHELDLQKTAVDSKPDSSDVGEVSLILEDYLGKQFSTSEGTEQHEEGRSVNGKNPTASSSSGSRWKSLMNSIAKQVSQVPISVVVKIVALRGTLRLHIKPPPSDQLWYSFTSMPNLELRLESSFGDHKITSTHVSQFLINRLKAMIRDTLVLPNYESIYFPFMTAEKDDWVPRDAAPFMWLNHENQRSHPVEPKNRAEANKTTATDQHGTEQRKPKNIESSQPHSDLPQASKTSSSKALYRNEMKIPLLEYDEKERDRECVQGNESPSRSVSFSGQESKEGEEDEPKPRRIGRRARMREIGKKMGEKIEEKSKNIVEKMRGP</sequence>
<name>A0A6J1GUA5_CUCMO</name>
<dbReference type="PROSITE" id="PS51847">
    <property type="entry name" value="SMP"/>
    <property type="match status" value="1"/>
</dbReference>
<feature type="domain" description="SMP-LTD" evidence="11">
    <location>
        <begin position="348"/>
        <end position="605"/>
    </location>
</feature>
<keyword evidence="8" id="KW-0472">Membrane</keyword>
<evidence type="ECO:0000256" key="1">
    <source>
        <dbReference type="ARBA" id="ARBA00004586"/>
    </source>
</evidence>
<keyword evidence="3" id="KW-0812">Transmembrane</keyword>
<gene>
    <name evidence="13" type="primary">LOC111457182</name>
</gene>
<feature type="region of interest" description="Disordered" evidence="9">
    <location>
        <begin position="481"/>
        <end position="506"/>
    </location>
</feature>
<keyword evidence="6" id="KW-0445">Lipid transport</keyword>
<evidence type="ECO:0000256" key="10">
    <source>
        <dbReference type="SAM" id="SignalP"/>
    </source>
</evidence>
<evidence type="ECO:0000256" key="2">
    <source>
        <dbReference type="ARBA" id="ARBA00022448"/>
    </source>
</evidence>
<dbReference type="GO" id="GO:0008289">
    <property type="term" value="F:lipid binding"/>
    <property type="evidence" value="ECO:0007669"/>
    <property type="project" value="UniProtKB-KW"/>
</dbReference>
<feature type="compositionally biased region" description="Polar residues" evidence="9">
    <location>
        <begin position="495"/>
        <end position="506"/>
    </location>
</feature>
<evidence type="ECO:0000313" key="12">
    <source>
        <dbReference type="Proteomes" id="UP000504609"/>
    </source>
</evidence>
<dbReference type="KEGG" id="cmos:111457182"/>
<evidence type="ECO:0000256" key="5">
    <source>
        <dbReference type="ARBA" id="ARBA00022989"/>
    </source>
</evidence>
<dbReference type="PANTHER" id="PTHR13466:SF0">
    <property type="entry name" value="SMP-LTD DOMAIN-CONTAINING PROTEIN"/>
    <property type="match status" value="1"/>
</dbReference>
<feature type="chain" id="PRO_5026658937" evidence="10">
    <location>
        <begin position="17"/>
        <end position="766"/>
    </location>
</feature>
<evidence type="ECO:0000256" key="7">
    <source>
        <dbReference type="ARBA" id="ARBA00023121"/>
    </source>
</evidence>
<accession>A0A6J1GUA5</accession>
<keyword evidence="2" id="KW-0813">Transport</keyword>
<comment type="subcellular location">
    <subcellularLocation>
        <location evidence="1">Endoplasmic reticulum membrane</location>
    </subcellularLocation>
</comment>
<organism evidence="12 13">
    <name type="scientific">Cucurbita moschata</name>
    <name type="common">Winter crookneck squash</name>
    <name type="synonym">Cucurbita pepo var. moschata</name>
    <dbReference type="NCBI Taxonomy" id="3662"/>
    <lineage>
        <taxon>Eukaryota</taxon>
        <taxon>Viridiplantae</taxon>
        <taxon>Streptophyta</taxon>
        <taxon>Embryophyta</taxon>
        <taxon>Tracheophyta</taxon>
        <taxon>Spermatophyta</taxon>
        <taxon>Magnoliopsida</taxon>
        <taxon>eudicotyledons</taxon>
        <taxon>Gunneridae</taxon>
        <taxon>Pentapetalae</taxon>
        <taxon>rosids</taxon>
        <taxon>fabids</taxon>
        <taxon>Cucurbitales</taxon>
        <taxon>Cucurbitaceae</taxon>
        <taxon>Cucurbiteae</taxon>
        <taxon>Cucurbita</taxon>
    </lineage>
</organism>
<feature type="compositionally biased region" description="Polar residues" evidence="9">
    <location>
        <begin position="322"/>
        <end position="335"/>
    </location>
</feature>
<feature type="compositionally biased region" description="Basic and acidic residues" evidence="9">
    <location>
        <begin position="628"/>
        <end position="643"/>
    </location>
</feature>
<evidence type="ECO:0000256" key="6">
    <source>
        <dbReference type="ARBA" id="ARBA00023055"/>
    </source>
</evidence>
<evidence type="ECO:0000256" key="9">
    <source>
        <dbReference type="SAM" id="MobiDB-lite"/>
    </source>
</evidence>
<evidence type="ECO:0000256" key="8">
    <source>
        <dbReference type="ARBA" id="ARBA00023136"/>
    </source>
</evidence>
<dbReference type="Pfam" id="PF23065">
    <property type="entry name" value="PH_SMPa"/>
    <property type="match status" value="1"/>
</dbReference>